<dbReference type="PANTHER" id="PTHR31303">
    <property type="entry name" value="CTP-DEPENDENT DIACYLGLYCEROL KINASE 1"/>
    <property type="match status" value="1"/>
</dbReference>
<feature type="transmembrane region" description="Helical" evidence="1">
    <location>
        <begin position="85"/>
        <end position="104"/>
    </location>
</feature>
<evidence type="ECO:0000313" key="2">
    <source>
        <dbReference type="EMBL" id="RLE48965.1"/>
    </source>
</evidence>
<dbReference type="InterPro" id="IPR037997">
    <property type="entry name" value="Dgk1-like"/>
</dbReference>
<feature type="transmembrane region" description="Helical" evidence="1">
    <location>
        <begin position="52"/>
        <end position="73"/>
    </location>
</feature>
<keyword evidence="1" id="KW-1133">Transmembrane helix</keyword>
<dbReference type="Proteomes" id="UP000278475">
    <property type="component" value="Unassembled WGS sequence"/>
</dbReference>
<comment type="caution">
    <text evidence="2">The sequence shown here is derived from an EMBL/GenBank/DDBJ whole genome shotgun (WGS) entry which is preliminary data.</text>
</comment>
<dbReference type="GO" id="GO:0004143">
    <property type="term" value="F:ATP-dependent diacylglycerol kinase activity"/>
    <property type="evidence" value="ECO:0007669"/>
    <property type="project" value="InterPro"/>
</dbReference>
<organism evidence="2 3">
    <name type="scientific">Thermoproteota archaeon</name>
    <dbReference type="NCBI Taxonomy" id="2056631"/>
    <lineage>
        <taxon>Archaea</taxon>
        <taxon>Thermoproteota</taxon>
    </lineage>
</organism>
<dbReference type="EMBL" id="QMQV01000052">
    <property type="protein sequence ID" value="RLE48965.1"/>
    <property type="molecule type" value="Genomic_DNA"/>
</dbReference>
<keyword evidence="1" id="KW-0812">Transmembrane</keyword>
<name>A0A497ENP5_9CREN</name>
<protein>
    <recommendedName>
        <fullName evidence="4">Phosphatidate cytidylyltransferase</fullName>
    </recommendedName>
</protein>
<evidence type="ECO:0000256" key="1">
    <source>
        <dbReference type="SAM" id="Phobius"/>
    </source>
</evidence>
<keyword evidence="1" id="KW-0472">Membrane</keyword>
<feature type="transmembrane region" description="Helical" evidence="1">
    <location>
        <begin position="26"/>
        <end position="46"/>
    </location>
</feature>
<accession>A0A497ENP5</accession>
<gene>
    <name evidence="2" type="ORF">DRJ31_06105</name>
</gene>
<dbReference type="PANTHER" id="PTHR31303:SF1">
    <property type="entry name" value="CTP-DEPENDENT DIACYLGLYCEROL KINASE 1"/>
    <property type="match status" value="1"/>
</dbReference>
<reference evidence="2 3" key="1">
    <citation type="submission" date="2018-06" db="EMBL/GenBank/DDBJ databases">
        <title>Extensive metabolic versatility and redundancy in microbially diverse, dynamic hydrothermal sediments.</title>
        <authorList>
            <person name="Dombrowski N."/>
            <person name="Teske A."/>
            <person name="Baker B.J."/>
        </authorList>
    </citation>
    <scope>NUCLEOTIDE SEQUENCE [LARGE SCALE GENOMIC DNA]</scope>
    <source>
        <strain evidence="2">B66_G16</strain>
    </source>
</reference>
<sequence>MIEAFRVREFFDLLKRLKPILREEEVVGFGAYYFFLLGAFLTILFFDAEIASAAITASLVGDAIAAIIGKLLGGFFISKKLNSKSFEGAIVGGLAATLAVSLFIREPASLFLAFVTFMFAEIMSRGVYDNLTIPLALGLTLTMLKKLIT</sequence>
<proteinExistence type="predicted"/>
<dbReference type="AlphaFoldDB" id="A0A497ENP5"/>
<evidence type="ECO:0000313" key="3">
    <source>
        <dbReference type="Proteomes" id="UP000278475"/>
    </source>
</evidence>
<evidence type="ECO:0008006" key="4">
    <source>
        <dbReference type="Google" id="ProtNLM"/>
    </source>
</evidence>